<proteinExistence type="predicted"/>
<gene>
    <name evidence="1" type="ORF">SAMN04488103_11148</name>
</gene>
<evidence type="ECO:0000313" key="2">
    <source>
        <dbReference type="Proteomes" id="UP000198761"/>
    </source>
</evidence>
<dbReference type="STRING" id="933059.SAMN04488103_11148"/>
<dbReference type="Proteomes" id="UP000198761">
    <property type="component" value="Unassembled WGS sequence"/>
</dbReference>
<organism evidence="1 2">
    <name type="scientific">Gemmobacter aquatilis</name>
    <dbReference type="NCBI Taxonomy" id="933059"/>
    <lineage>
        <taxon>Bacteria</taxon>
        <taxon>Pseudomonadati</taxon>
        <taxon>Pseudomonadota</taxon>
        <taxon>Alphaproteobacteria</taxon>
        <taxon>Rhodobacterales</taxon>
        <taxon>Paracoccaceae</taxon>
        <taxon>Gemmobacter</taxon>
    </lineage>
</organism>
<keyword evidence="2" id="KW-1185">Reference proteome</keyword>
<dbReference type="OrthoDB" id="7375890at2"/>
<protein>
    <recommendedName>
        <fullName evidence="3">DNA repair protein RadC</fullName>
    </recommendedName>
</protein>
<dbReference type="AlphaFoldDB" id="A0A1H8LKA7"/>
<evidence type="ECO:0008006" key="3">
    <source>
        <dbReference type="Google" id="ProtNLM"/>
    </source>
</evidence>
<sequence length="172" mass="18408">MLDHVPLASNMLPPTELPVAFLLSSFSPDHPFALTLPNVNPAAALSGMAQPVVLARFASLADAMEGAVKAADHMEFQAAPQILAILDRDDRLVLAGVATSGTVAWCHPVQSAAEARAVVMEASALRAQVARVSDWQEAELAARLRQRAQRLEARLVDPLWRAFAARTLQIAA</sequence>
<evidence type="ECO:0000313" key="1">
    <source>
        <dbReference type="EMBL" id="SEO05591.1"/>
    </source>
</evidence>
<dbReference type="RefSeq" id="WP_091303265.1">
    <property type="nucleotide sequence ID" value="NZ_FOCE01000011.1"/>
</dbReference>
<name>A0A1H8LKA7_9RHOB</name>
<dbReference type="EMBL" id="FOCE01000011">
    <property type="protein sequence ID" value="SEO05591.1"/>
    <property type="molecule type" value="Genomic_DNA"/>
</dbReference>
<reference evidence="1 2" key="1">
    <citation type="submission" date="2016-10" db="EMBL/GenBank/DDBJ databases">
        <authorList>
            <person name="de Groot N.N."/>
        </authorList>
    </citation>
    <scope>NUCLEOTIDE SEQUENCE [LARGE SCALE GENOMIC DNA]</scope>
    <source>
        <strain evidence="1 2">DSM 3857</strain>
    </source>
</reference>
<accession>A0A1H8LKA7</accession>